<name>A0A7R9KGD7_9ACAR</name>
<keyword evidence="3" id="KW-1185">Reference proteome</keyword>
<dbReference type="Proteomes" id="UP000759131">
    <property type="component" value="Unassembled WGS sequence"/>
</dbReference>
<evidence type="ECO:0000256" key="1">
    <source>
        <dbReference type="SAM" id="SignalP"/>
    </source>
</evidence>
<gene>
    <name evidence="2" type="ORF">OSB1V03_LOCUS2884</name>
</gene>
<reference evidence="2" key="1">
    <citation type="submission" date="2020-11" db="EMBL/GenBank/DDBJ databases">
        <authorList>
            <person name="Tran Van P."/>
        </authorList>
    </citation>
    <scope>NUCLEOTIDE SEQUENCE</scope>
</reference>
<dbReference type="AlphaFoldDB" id="A0A7R9KGD7"/>
<evidence type="ECO:0008006" key="4">
    <source>
        <dbReference type="Google" id="ProtNLM"/>
    </source>
</evidence>
<evidence type="ECO:0000313" key="3">
    <source>
        <dbReference type="Proteomes" id="UP000759131"/>
    </source>
</evidence>
<sequence length="129" mass="15272">MFVLLLSMITSTLRADRTEPSERRNKPHQCPADPCLAVRYTAIPRRPPVIDTRFDGKRDRYCPSAEVYRHWSPRDIRFRRRKAFDTRLAPKAIKHVPIRVPALHKPKPIASRRIGRAQRIRHLRMKFNV</sequence>
<keyword evidence="1" id="KW-0732">Signal</keyword>
<feature type="chain" id="PRO_5036210933" description="Secreted protein" evidence="1">
    <location>
        <begin position="16"/>
        <end position="129"/>
    </location>
</feature>
<proteinExistence type="predicted"/>
<feature type="signal peptide" evidence="1">
    <location>
        <begin position="1"/>
        <end position="15"/>
    </location>
</feature>
<protein>
    <recommendedName>
        <fullName evidence="4">Secreted protein</fullName>
    </recommendedName>
</protein>
<dbReference type="EMBL" id="CAJPIZ010001089">
    <property type="protein sequence ID" value="CAG2102851.1"/>
    <property type="molecule type" value="Genomic_DNA"/>
</dbReference>
<evidence type="ECO:0000313" key="2">
    <source>
        <dbReference type="EMBL" id="CAD7622421.1"/>
    </source>
</evidence>
<accession>A0A7R9KGD7</accession>
<dbReference type="EMBL" id="OC855664">
    <property type="protein sequence ID" value="CAD7622421.1"/>
    <property type="molecule type" value="Genomic_DNA"/>
</dbReference>
<organism evidence="2">
    <name type="scientific">Medioppia subpectinata</name>
    <dbReference type="NCBI Taxonomy" id="1979941"/>
    <lineage>
        <taxon>Eukaryota</taxon>
        <taxon>Metazoa</taxon>
        <taxon>Ecdysozoa</taxon>
        <taxon>Arthropoda</taxon>
        <taxon>Chelicerata</taxon>
        <taxon>Arachnida</taxon>
        <taxon>Acari</taxon>
        <taxon>Acariformes</taxon>
        <taxon>Sarcoptiformes</taxon>
        <taxon>Oribatida</taxon>
        <taxon>Brachypylina</taxon>
        <taxon>Oppioidea</taxon>
        <taxon>Oppiidae</taxon>
        <taxon>Medioppia</taxon>
    </lineage>
</organism>